<feature type="domain" description="Acyl-CoA oxidase/dehydrogenase middle" evidence="10">
    <location>
        <begin position="122"/>
        <end position="217"/>
    </location>
</feature>
<accession>A0A1R4EDN6</accession>
<dbReference type="InterPro" id="IPR052547">
    <property type="entry name" value="Mito_Isobutyryl-CoADH"/>
</dbReference>
<dbReference type="PANTHER" id="PTHR43831">
    <property type="entry name" value="ISOBUTYRYL-COA DEHYDROGENASE"/>
    <property type="match status" value="1"/>
</dbReference>
<dbReference type="GO" id="GO:0050660">
    <property type="term" value="F:flavin adenine dinucleotide binding"/>
    <property type="evidence" value="ECO:0007669"/>
    <property type="project" value="InterPro"/>
</dbReference>
<dbReference type="RefSeq" id="WP_077448001.1">
    <property type="nucleotide sequence ID" value="NZ_FUGD01000051.1"/>
</dbReference>
<dbReference type="AlphaFoldDB" id="A0A1R4EDN6"/>
<comment type="cofactor">
    <cofactor evidence="1 8">
        <name>FAD</name>
        <dbReference type="ChEBI" id="CHEBI:57692"/>
    </cofactor>
</comment>
<dbReference type="Pfam" id="PF02770">
    <property type="entry name" value="Acyl-CoA_dh_M"/>
    <property type="match status" value="1"/>
</dbReference>
<name>A0A1R4EDN6_9GAMM</name>
<dbReference type="InterPro" id="IPR037069">
    <property type="entry name" value="AcylCoA_DH/ox_N_sf"/>
</dbReference>
<protein>
    <submittedName>
        <fullName evidence="12">Acryloyl-CoA reductase (NADH)</fullName>
        <ecNumber evidence="12">1.3.1.95</ecNumber>
    </submittedName>
</protein>
<dbReference type="Pfam" id="PF02771">
    <property type="entry name" value="Acyl-CoA_dh_N"/>
    <property type="match status" value="1"/>
</dbReference>
<dbReference type="InterPro" id="IPR013786">
    <property type="entry name" value="AcylCoA_DH/ox_N"/>
</dbReference>
<dbReference type="SUPFAM" id="SSF47203">
    <property type="entry name" value="Acyl-CoA dehydrogenase C-terminal domain-like"/>
    <property type="match status" value="1"/>
</dbReference>
<evidence type="ECO:0000256" key="1">
    <source>
        <dbReference type="ARBA" id="ARBA00001974"/>
    </source>
</evidence>
<keyword evidence="13" id="KW-1185">Reference proteome</keyword>
<evidence type="ECO:0000256" key="2">
    <source>
        <dbReference type="ARBA" id="ARBA00005109"/>
    </source>
</evidence>
<evidence type="ECO:0000256" key="3">
    <source>
        <dbReference type="ARBA" id="ARBA00009347"/>
    </source>
</evidence>
<dbReference type="InterPro" id="IPR006089">
    <property type="entry name" value="Acyl-CoA_DH_CS"/>
</dbReference>
<reference evidence="13" key="1">
    <citation type="submission" date="2017-02" db="EMBL/GenBank/DDBJ databases">
        <authorList>
            <person name="Mornico D."/>
        </authorList>
    </citation>
    <scope>NUCLEOTIDE SEQUENCE [LARGE SCALE GENOMIC DNA]</scope>
</reference>
<keyword evidence="4" id="KW-0101">Branched-chain amino acid catabolism</keyword>
<evidence type="ECO:0000259" key="10">
    <source>
        <dbReference type="Pfam" id="PF02770"/>
    </source>
</evidence>
<dbReference type="InterPro" id="IPR046373">
    <property type="entry name" value="Acyl-CoA_Oxase/DH_mid-dom_sf"/>
</dbReference>
<dbReference type="Gene3D" id="2.40.110.10">
    <property type="entry name" value="Butyryl-CoA Dehydrogenase, subunit A, domain 2"/>
    <property type="match status" value="1"/>
</dbReference>
<dbReference type="InterPro" id="IPR006091">
    <property type="entry name" value="Acyl-CoA_Oxase/DH_mid-dom"/>
</dbReference>
<dbReference type="GO" id="GO:0043958">
    <property type="term" value="F:acryloyl-CoA reductase (NADH) activity"/>
    <property type="evidence" value="ECO:0007669"/>
    <property type="project" value="UniProtKB-EC"/>
</dbReference>
<evidence type="ECO:0000313" key="12">
    <source>
        <dbReference type="EMBL" id="SJM36600.1"/>
    </source>
</evidence>
<dbReference type="InterPro" id="IPR009100">
    <property type="entry name" value="AcylCoA_DH/oxidase_NM_dom_sf"/>
</dbReference>
<dbReference type="Gene3D" id="1.10.540.10">
    <property type="entry name" value="Acyl-CoA dehydrogenase/oxidase, N-terminal domain"/>
    <property type="match status" value="1"/>
</dbReference>
<dbReference type="Proteomes" id="UP000188169">
    <property type="component" value="Unassembled WGS sequence"/>
</dbReference>
<evidence type="ECO:0000259" key="11">
    <source>
        <dbReference type="Pfam" id="PF02771"/>
    </source>
</evidence>
<evidence type="ECO:0000256" key="8">
    <source>
        <dbReference type="RuleBase" id="RU362125"/>
    </source>
</evidence>
<evidence type="ECO:0000256" key="7">
    <source>
        <dbReference type="ARBA" id="ARBA00023002"/>
    </source>
</evidence>
<evidence type="ECO:0000259" key="9">
    <source>
        <dbReference type="Pfam" id="PF00441"/>
    </source>
</evidence>
<dbReference type="Pfam" id="PF00441">
    <property type="entry name" value="Acyl-CoA_dh_1"/>
    <property type="match status" value="1"/>
</dbReference>
<dbReference type="EC" id="1.3.1.95" evidence="12"/>
<organism evidence="12 13">
    <name type="scientific">Psychrobacter pasteurii</name>
    <dbReference type="NCBI Taxonomy" id="1945520"/>
    <lineage>
        <taxon>Bacteria</taxon>
        <taxon>Pseudomonadati</taxon>
        <taxon>Pseudomonadota</taxon>
        <taxon>Gammaproteobacteria</taxon>
        <taxon>Moraxellales</taxon>
        <taxon>Moraxellaceae</taxon>
        <taxon>Psychrobacter</taxon>
    </lineage>
</organism>
<comment type="pathway">
    <text evidence="2">Amino-acid degradation; L-valine degradation.</text>
</comment>
<dbReference type="FunFam" id="1.20.140.10:FF:000001">
    <property type="entry name" value="Acyl-CoA dehydrogenase"/>
    <property type="match status" value="1"/>
</dbReference>
<dbReference type="PROSITE" id="PS00073">
    <property type="entry name" value="ACYL_COA_DH_2"/>
    <property type="match status" value="1"/>
</dbReference>
<dbReference type="InterPro" id="IPR036250">
    <property type="entry name" value="AcylCo_DH-like_C"/>
</dbReference>
<dbReference type="EMBL" id="FUGD01000051">
    <property type="protein sequence ID" value="SJM36600.1"/>
    <property type="molecule type" value="Genomic_DNA"/>
</dbReference>
<evidence type="ECO:0000313" key="13">
    <source>
        <dbReference type="Proteomes" id="UP000188169"/>
    </source>
</evidence>
<sequence length="388" mass="42486">MDFALTDDQLAYQQTARQFAQKELKPNAAEWDRDSYFPVDVIKKTGELGFLGLYTNPDYDGLGLPRLDSAIVFEELAWGDTAVAAYISIHNMVTWMIGEYAKDDVRADIVPRLVSGELLSSYCLTEPNAGSDAGSLTTKAVKQDGEDFYLLNGEKTFISGAGSTDILVVMARTGDAGPKGVSAFVVDAHSDGISYGKNEHKMGWKAQPTRTIHFKDVKIPAKNLLGSEGEGFKFAMKGLDGGRINIGICAVGTAQAALETALNYVQERKQFGSAIAELQSVQFKLADMLTQTIAARQMLYLAANKVDQKHSDATTYCAMAKRLATDLSFAVANEALQLHGGYGYLNEYPLERHVRDLRVHQILEGTNEIMRVIVSRKMMSDGALDSLR</sequence>
<evidence type="ECO:0000256" key="4">
    <source>
        <dbReference type="ARBA" id="ARBA00022456"/>
    </source>
</evidence>
<dbReference type="STRING" id="1945520.A1019T_00561"/>
<comment type="similarity">
    <text evidence="3 8">Belongs to the acyl-CoA dehydrogenase family.</text>
</comment>
<dbReference type="OrthoDB" id="9770681at2"/>
<evidence type="ECO:0000256" key="6">
    <source>
        <dbReference type="ARBA" id="ARBA00022827"/>
    </source>
</evidence>
<dbReference type="PIRSF" id="PIRSF016578">
    <property type="entry name" value="HsaA"/>
    <property type="match status" value="1"/>
</dbReference>
<dbReference type="SUPFAM" id="SSF56645">
    <property type="entry name" value="Acyl-CoA dehydrogenase NM domain-like"/>
    <property type="match status" value="1"/>
</dbReference>
<dbReference type="GO" id="GO:0003995">
    <property type="term" value="F:acyl-CoA dehydrogenase activity"/>
    <property type="evidence" value="ECO:0007669"/>
    <property type="project" value="InterPro"/>
</dbReference>
<feature type="domain" description="Acyl-CoA dehydrogenase/oxidase C-terminal" evidence="9">
    <location>
        <begin position="229"/>
        <end position="378"/>
    </location>
</feature>
<dbReference type="GO" id="GO:0009083">
    <property type="term" value="P:branched-chain amino acid catabolic process"/>
    <property type="evidence" value="ECO:0007669"/>
    <property type="project" value="UniProtKB-KW"/>
</dbReference>
<feature type="domain" description="Acyl-CoA dehydrogenase/oxidase N-terminal" evidence="11">
    <location>
        <begin position="6"/>
        <end position="117"/>
    </location>
</feature>
<dbReference type="Gene3D" id="1.20.140.10">
    <property type="entry name" value="Butyryl-CoA Dehydrogenase, subunit A, domain 3"/>
    <property type="match status" value="1"/>
</dbReference>
<dbReference type="PANTHER" id="PTHR43831:SF1">
    <property type="entry name" value="ISOBUTYRYL-COA DEHYDROGENASE, MITOCHONDRIAL"/>
    <property type="match status" value="1"/>
</dbReference>
<keyword evidence="5 8" id="KW-0285">Flavoprotein</keyword>
<keyword evidence="7 8" id="KW-0560">Oxidoreductase</keyword>
<evidence type="ECO:0000256" key="5">
    <source>
        <dbReference type="ARBA" id="ARBA00022630"/>
    </source>
</evidence>
<dbReference type="PROSITE" id="PS00072">
    <property type="entry name" value="ACYL_COA_DH_1"/>
    <property type="match status" value="1"/>
</dbReference>
<gene>
    <name evidence="12" type="primary">acrC_1</name>
    <name evidence="12" type="ORF">A1019T_00561</name>
</gene>
<dbReference type="FunFam" id="2.40.110.10:FF:000001">
    <property type="entry name" value="Acyl-CoA dehydrogenase, mitochondrial"/>
    <property type="match status" value="1"/>
</dbReference>
<dbReference type="InterPro" id="IPR009075">
    <property type="entry name" value="AcylCo_DH/oxidase_C"/>
</dbReference>
<proteinExistence type="inferred from homology"/>
<keyword evidence="6 8" id="KW-0274">FAD</keyword>